<gene>
    <name evidence="1" type="ORF">PACLA_8A073594</name>
</gene>
<comment type="caution">
    <text evidence="1">The sequence shown here is derived from an EMBL/GenBank/DDBJ whole genome shotgun (WGS) entry which is preliminary data.</text>
</comment>
<dbReference type="Proteomes" id="UP001152795">
    <property type="component" value="Unassembled WGS sequence"/>
</dbReference>
<dbReference type="OrthoDB" id="6435366at2759"/>
<dbReference type="AlphaFoldDB" id="A0A7D9IQ73"/>
<name>A0A7D9IQ73_PARCT</name>
<dbReference type="EMBL" id="CACRXK020007756">
    <property type="protein sequence ID" value="CAB4013106.1"/>
    <property type="molecule type" value="Genomic_DNA"/>
</dbReference>
<evidence type="ECO:0000313" key="1">
    <source>
        <dbReference type="EMBL" id="CAB4013106.1"/>
    </source>
</evidence>
<evidence type="ECO:0000313" key="2">
    <source>
        <dbReference type="Proteomes" id="UP001152795"/>
    </source>
</evidence>
<organism evidence="1 2">
    <name type="scientific">Paramuricea clavata</name>
    <name type="common">Red gorgonian</name>
    <name type="synonym">Violescent sea-whip</name>
    <dbReference type="NCBI Taxonomy" id="317549"/>
    <lineage>
        <taxon>Eukaryota</taxon>
        <taxon>Metazoa</taxon>
        <taxon>Cnidaria</taxon>
        <taxon>Anthozoa</taxon>
        <taxon>Octocorallia</taxon>
        <taxon>Malacalcyonacea</taxon>
        <taxon>Plexauridae</taxon>
        <taxon>Paramuricea</taxon>
    </lineage>
</organism>
<protein>
    <submittedName>
        <fullName evidence="1">Uncharacterized protein</fullName>
    </submittedName>
</protein>
<keyword evidence="2" id="KW-1185">Reference proteome</keyword>
<proteinExistence type="predicted"/>
<accession>A0A7D9IQ73</accession>
<reference evidence="1" key="1">
    <citation type="submission" date="2020-04" db="EMBL/GenBank/DDBJ databases">
        <authorList>
            <person name="Alioto T."/>
            <person name="Alioto T."/>
            <person name="Gomez Garrido J."/>
        </authorList>
    </citation>
    <scope>NUCLEOTIDE SEQUENCE</scope>
    <source>
        <strain evidence="1">A484AB</strain>
    </source>
</reference>
<sequence length="165" mass="18971">MIRSITSAEVNLKEGTQCNTEVTADQVERRVVATTNQVLCEELPAVDLSHLTPAEQEKAKVMLRRESEVFKKDSDGYGRIPDVQMNQFKRTTYLYCAHYIPARPTKFQLYSEIKISLPKQCGAHSKNNDGMRLRKLNKKTIPDRHLVPHMQDTLDNLGGKSWFRH</sequence>